<gene>
    <name evidence="1" type="ORF">BV25DRAFT_1473624</name>
</gene>
<keyword evidence="2" id="KW-1185">Reference proteome</keyword>
<name>A0ACB8SMJ9_9AGAM</name>
<evidence type="ECO:0000313" key="1">
    <source>
        <dbReference type="EMBL" id="KAI0057001.1"/>
    </source>
</evidence>
<accession>A0ACB8SMJ9</accession>
<protein>
    <submittedName>
        <fullName evidence="1">Uncharacterized protein</fullName>
    </submittedName>
</protein>
<proteinExistence type="predicted"/>
<dbReference type="Proteomes" id="UP000814140">
    <property type="component" value="Unassembled WGS sequence"/>
</dbReference>
<dbReference type="EMBL" id="MU277254">
    <property type="protein sequence ID" value="KAI0057001.1"/>
    <property type="molecule type" value="Genomic_DNA"/>
</dbReference>
<comment type="caution">
    <text evidence="1">The sequence shown here is derived from an EMBL/GenBank/DDBJ whole genome shotgun (WGS) entry which is preliminary data.</text>
</comment>
<evidence type="ECO:0000313" key="2">
    <source>
        <dbReference type="Proteomes" id="UP000814140"/>
    </source>
</evidence>
<reference evidence="1" key="2">
    <citation type="journal article" date="2022" name="New Phytol.">
        <title>Evolutionary transition to the ectomycorrhizal habit in the genomes of a hyperdiverse lineage of mushroom-forming fungi.</title>
        <authorList>
            <person name="Looney B."/>
            <person name="Miyauchi S."/>
            <person name="Morin E."/>
            <person name="Drula E."/>
            <person name="Courty P.E."/>
            <person name="Kohler A."/>
            <person name="Kuo A."/>
            <person name="LaButti K."/>
            <person name="Pangilinan J."/>
            <person name="Lipzen A."/>
            <person name="Riley R."/>
            <person name="Andreopoulos W."/>
            <person name="He G."/>
            <person name="Johnson J."/>
            <person name="Nolan M."/>
            <person name="Tritt A."/>
            <person name="Barry K.W."/>
            <person name="Grigoriev I.V."/>
            <person name="Nagy L.G."/>
            <person name="Hibbett D."/>
            <person name="Henrissat B."/>
            <person name="Matheny P.B."/>
            <person name="Labbe J."/>
            <person name="Martin F.M."/>
        </authorList>
    </citation>
    <scope>NUCLEOTIDE SEQUENCE</scope>
    <source>
        <strain evidence="1">HHB10654</strain>
    </source>
</reference>
<sequence>MHQIYDHLHSLAETKTRGSGKRLHRARAMFSIVAEEDIAASGVVRPAVTEGLAENELLSVELRSIQEIYTKDGWFIHNELWGKLFYELCALYERADIHHDIATVRVFTLSASQTIQQLRRRLYIKTSNYRRGPRMTQTCLNISSGGKRYMPRFALCRPNRRLM</sequence>
<reference evidence="1" key="1">
    <citation type="submission" date="2021-03" db="EMBL/GenBank/DDBJ databases">
        <authorList>
            <consortium name="DOE Joint Genome Institute"/>
            <person name="Ahrendt S."/>
            <person name="Looney B.P."/>
            <person name="Miyauchi S."/>
            <person name="Morin E."/>
            <person name="Drula E."/>
            <person name="Courty P.E."/>
            <person name="Chicoki N."/>
            <person name="Fauchery L."/>
            <person name="Kohler A."/>
            <person name="Kuo A."/>
            <person name="Labutti K."/>
            <person name="Pangilinan J."/>
            <person name="Lipzen A."/>
            <person name="Riley R."/>
            <person name="Andreopoulos W."/>
            <person name="He G."/>
            <person name="Johnson J."/>
            <person name="Barry K.W."/>
            <person name="Grigoriev I.V."/>
            <person name="Nagy L."/>
            <person name="Hibbett D."/>
            <person name="Henrissat B."/>
            <person name="Matheny P.B."/>
            <person name="Labbe J."/>
            <person name="Martin F."/>
        </authorList>
    </citation>
    <scope>NUCLEOTIDE SEQUENCE</scope>
    <source>
        <strain evidence="1">HHB10654</strain>
    </source>
</reference>
<organism evidence="1 2">
    <name type="scientific">Artomyces pyxidatus</name>
    <dbReference type="NCBI Taxonomy" id="48021"/>
    <lineage>
        <taxon>Eukaryota</taxon>
        <taxon>Fungi</taxon>
        <taxon>Dikarya</taxon>
        <taxon>Basidiomycota</taxon>
        <taxon>Agaricomycotina</taxon>
        <taxon>Agaricomycetes</taxon>
        <taxon>Russulales</taxon>
        <taxon>Auriscalpiaceae</taxon>
        <taxon>Artomyces</taxon>
    </lineage>
</organism>